<evidence type="ECO:0000313" key="3">
    <source>
        <dbReference type="Proteomes" id="UP000014411"/>
    </source>
</evidence>
<dbReference type="RefSeq" id="WP_016555454.1">
    <property type="nucleotide sequence ID" value="NZ_AEYE02000018.1"/>
</dbReference>
<dbReference type="HOGENOM" id="CLU_3256861_0_0_5"/>
<organism evidence="2 3">
    <name type="scientific">Rhizobium grahamii CCGE 502</name>
    <dbReference type="NCBI Taxonomy" id="990285"/>
    <lineage>
        <taxon>Bacteria</taxon>
        <taxon>Pseudomonadati</taxon>
        <taxon>Pseudomonadota</taxon>
        <taxon>Alphaproteobacteria</taxon>
        <taxon>Hyphomicrobiales</taxon>
        <taxon>Rhizobiaceae</taxon>
        <taxon>Rhizobium/Agrobacterium group</taxon>
        <taxon>Rhizobium</taxon>
    </lineage>
</organism>
<dbReference type="EMBL" id="AEYE02000018">
    <property type="protein sequence ID" value="EPE97021.1"/>
    <property type="molecule type" value="Genomic_DNA"/>
</dbReference>
<accession>S3HV10</accession>
<gene>
    <name evidence="2" type="ORF">RGCCGE502_17325</name>
</gene>
<keyword evidence="1" id="KW-0472">Membrane</keyword>
<feature type="transmembrane region" description="Helical" evidence="1">
    <location>
        <begin position="12"/>
        <end position="32"/>
    </location>
</feature>
<dbReference type="Pfam" id="PF07439">
    <property type="entry name" value="DUF1515"/>
    <property type="match status" value="1"/>
</dbReference>
<dbReference type="AlphaFoldDB" id="S3HV10"/>
<proteinExistence type="predicted"/>
<comment type="caution">
    <text evidence="2">The sequence shown here is derived from an EMBL/GenBank/DDBJ whole genome shotgun (WGS) entry which is preliminary data.</text>
</comment>
<name>S3HV10_9HYPH</name>
<evidence type="ECO:0000256" key="1">
    <source>
        <dbReference type="SAM" id="Phobius"/>
    </source>
</evidence>
<keyword evidence="3" id="KW-1185">Reference proteome</keyword>
<dbReference type="InterPro" id="IPR010889">
    <property type="entry name" value="DUF1515"/>
</dbReference>
<keyword evidence="1" id="KW-0812">Transmembrane</keyword>
<sequence>MEDVRRCKLTELGALGVIGIGGMLGVTFVDVIRRVIMTARGR</sequence>
<dbReference type="Proteomes" id="UP000014411">
    <property type="component" value="Unassembled WGS sequence"/>
</dbReference>
<evidence type="ECO:0000313" key="2">
    <source>
        <dbReference type="EMBL" id="EPE97021.1"/>
    </source>
</evidence>
<dbReference type="STRING" id="990285.RGCCGE502_17325"/>
<keyword evidence="1" id="KW-1133">Transmembrane helix</keyword>
<protein>
    <submittedName>
        <fullName evidence="2">Uncharacterized protein</fullName>
    </submittedName>
</protein>
<reference evidence="2 3" key="1">
    <citation type="journal article" date="2012" name="J. Bacteriol.">
        <title>Genome sequence of Rhizobium grahamii CCGE502, a broad-host-range symbiont with low nodulation competitiveness in Phaseolus vulgaris.</title>
        <authorList>
            <person name="Althabegoiti M.J."/>
            <person name="Lozano L."/>
            <person name="Torres-Tejerizo G."/>
            <person name="Ormeno-Orrillo E."/>
            <person name="Rogel M.A."/>
            <person name="Gonzalez V."/>
            <person name="Martinez-Romero E."/>
        </authorList>
    </citation>
    <scope>NUCLEOTIDE SEQUENCE [LARGE SCALE GENOMIC DNA]</scope>
    <source>
        <strain evidence="2 3">CCGE 502</strain>
    </source>
</reference>